<proteinExistence type="predicted"/>
<keyword evidence="1" id="KW-1133">Transmembrane helix</keyword>
<keyword evidence="1" id="KW-0472">Membrane</keyword>
<dbReference type="AlphaFoldDB" id="A8R7R7"/>
<gene>
    <name evidence="2" type="ORF">EUBDOL_00049</name>
</gene>
<name>A8R7R7_9FIRM</name>
<comment type="caution">
    <text evidence="2">The sequence shown here is derived from an EMBL/GenBank/DDBJ whole genome shotgun (WGS) entry which is preliminary data.</text>
</comment>
<dbReference type="EMBL" id="ABAW02000003">
    <property type="protein sequence ID" value="EDP12323.1"/>
    <property type="molecule type" value="Genomic_DNA"/>
</dbReference>
<sequence length="48" mass="5969">MALYIEDCWKRKQSFLLGEVSFILTFLEKGLYYKWFTSKRYRRSYAEC</sequence>
<dbReference type="Proteomes" id="UP000004090">
    <property type="component" value="Unassembled WGS sequence"/>
</dbReference>
<accession>A8R7R7</accession>
<evidence type="ECO:0000313" key="2">
    <source>
        <dbReference type="EMBL" id="EDP12323.1"/>
    </source>
</evidence>
<organism evidence="2 3">
    <name type="scientific">Amedibacillus dolichus DSM 3991</name>
    <dbReference type="NCBI Taxonomy" id="428127"/>
    <lineage>
        <taxon>Bacteria</taxon>
        <taxon>Bacillati</taxon>
        <taxon>Bacillota</taxon>
        <taxon>Erysipelotrichia</taxon>
        <taxon>Erysipelotrichales</taxon>
        <taxon>Erysipelotrichaceae</taxon>
        <taxon>Amedibacillus</taxon>
    </lineage>
</organism>
<evidence type="ECO:0000313" key="3">
    <source>
        <dbReference type="Proteomes" id="UP000004090"/>
    </source>
</evidence>
<reference evidence="2 3" key="2">
    <citation type="submission" date="2007-09" db="EMBL/GenBank/DDBJ databases">
        <authorList>
            <person name="Fulton L."/>
            <person name="Clifton S."/>
            <person name="Fulton B."/>
            <person name="Xu J."/>
            <person name="Minx P."/>
            <person name="Pepin K.H."/>
            <person name="Johnson M."/>
            <person name="Thiruvilangam P."/>
            <person name="Bhonagiri V."/>
            <person name="Nash W.E."/>
            <person name="Mardis E.R."/>
            <person name="Wilson R.K."/>
        </authorList>
    </citation>
    <scope>NUCLEOTIDE SEQUENCE [LARGE SCALE GENOMIC DNA]</scope>
    <source>
        <strain evidence="2 3">DSM 3991</strain>
    </source>
</reference>
<evidence type="ECO:0000256" key="1">
    <source>
        <dbReference type="SAM" id="Phobius"/>
    </source>
</evidence>
<keyword evidence="1" id="KW-0812">Transmembrane</keyword>
<feature type="transmembrane region" description="Helical" evidence="1">
    <location>
        <begin position="15"/>
        <end position="33"/>
    </location>
</feature>
<protein>
    <submittedName>
        <fullName evidence="2">Uncharacterized protein</fullName>
    </submittedName>
</protein>
<dbReference type="STRING" id="428127.EUBDOL_00049"/>
<dbReference type="HOGENOM" id="CLU_3152921_0_0_9"/>
<reference evidence="2 3" key="1">
    <citation type="submission" date="2007-09" db="EMBL/GenBank/DDBJ databases">
        <title>Draft genome sequence of Eubacterium dolichum (DSM 3991).</title>
        <authorList>
            <person name="Sudarsanam P."/>
            <person name="Ley R."/>
            <person name="Guruge J."/>
            <person name="Turnbaugh P.J."/>
            <person name="Mahowald M."/>
            <person name="Liep D."/>
            <person name="Gordon J."/>
        </authorList>
    </citation>
    <scope>NUCLEOTIDE SEQUENCE [LARGE SCALE GENOMIC DNA]</scope>
    <source>
        <strain evidence="2 3">DSM 3991</strain>
    </source>
</reference>